<proteinExistence type="predicted"/>
<accession>A0ACA9K0Z2</accession>
<gene>
    <name evidence="1" type="ORF">SPELUC_LOCUS513</name>
</gene>
<dbReference type="EMBL" id="CAJVPW010000192">
    <property type="protein sequence ID" value="CAG8446182.1"/>
    <property type="molecule type" value="Genomic_DNA"/>
</dbReference>
<name>A0ACA9K0Z2_9GLOM</name>
<reference evidence="1" key="1">
    <citation type="submission" date="2021-06" db="EMBL/GenBank/DDBJ databases">
        <authorList>
            <person name="Kallberg Y."/>
            <person name="Tangrot J."/>
            <person name="Rosling A."/>
        </authorList>
    </citation>
    <scope>NUCLEOTIDE SEQUENCE</scope>
    <source>
        <strain evidence="1">28 12/20/2015</strain>
    </source>
</reference>
<protein>
    <submittedName>
        <fullName evidence="1">7183_t:CDS:1</fullName>
    </submittedName>
</protein>
<comment type="caution">
    <text evidence="1">The sequence shown here is derived from an EMBL/GenBank/DDBJ whole genome shotgun (WGS) entry which is preliminary data.</text>
</comment>
<organism evidence="1 2">
    <name type="scientific">Cetraspora pellucida</name>
    <dbReference type="NCBI Taxonomy" id="1433469"/>
    <lineage>
        <taxon>Eukaryota</taxon>
        <taxon>Fungi</taxon>
        <taxon>Fungi incertae sedis</taxon>
        <taxon>Mucoromycota</taxon>
        <taxon>Glomeromycotina</taxon>
        <taxon>Glomeromycetes</taxon>
        <taxon>Diversisporales</taxon>
        <taxon>Gigasporaceae</taxon>
        <taxon>Cetraspora</taxon>
    </lineage>
</organism>
<keyword evidence="2" id="KW-1185">Reference proteome</keyword>
<evidence type="ECO:0000313" key="1">
    <source>
        <dbReference type="EMBL" id="CAG8446182.1"/>
    </source>
</evidence>
<feature type="non-terminal residue" evidence="1">
    <location>
        <position position="1"/>
    </location>
</feature>
<evidence type="ECO:0000313" key="2">
    <source>
        <dbReference type="Proteomes" id="UP000789366"/>
    </source>
</evidence>
<dbReference type="Proteomes" id="UP000789366">
    <property type="component" value="Unassembled WGS sequence"/>
</dbReference>
<sequence length="259" mass="29533">DLWDTYHSSLWDESRKQCWGTGAFGGSQHDKKMLNGTINNANRTITGDAFNVKRNNQAEDNGECSKQTIIDQYFCAHTITLLSLLQKISKINADTLDFNDVKNSHSQELSLAKFISPIDIEILMILNRKEDKNLESLLEKYNKAIIDATTGYYVDLYKLWITISETPFAVDTTYTTFLKCFQMSFNPLNDADASKGKIENIDRKKQLDLTKNVDKCKSCIGGWYHDAVLTMKAENRDFQIVFGEVIGNAFKHDKKLSED</sequence>